<dbReference type="EMBL" id="CAJNOR010000036">
    <property type="protein sequence ID" value="CAF0766374.1"/>
    <property type="molecule type" value="Genomic_DNA"/>
</dbReference>
<gene>
    <name evidence="2" type="ORF">XAT740_LOCUS1210</name>
</gene>
<reference evidence="2" key="1">
    <citation type="submission" date="2021-02" db="EMBL/GenBank/DDBJ databases">
        <authorList>
            <person name="Nowell W R."/>
        </authorList>
    </citation>
    <scope>NUCLEOTIDE SEQUENCE</scope>
</reference>
<sequence>MPSTQLLSRSDEINSFVGGDVIVEDVIPHSKIGDGGNECICSCTCSTCPTLFEWCIKDALGISCNFTTCCLFLYGQFVMIFVVLIPNNYSLANYIHFVLLHCLEFLALSSYYRTMFTNPGAVPLNDATPEKLRSYSHGTTIYRCTNLSTMHQTNGSSLYVRQQLCRTKQPESYTCIVSMYTLIVLYYHLNNCVATNWTACPAWSPPMTFVFVILLGLESFGFFVFTAVMTTIQFYCIYTDTTGIEFFKGQRRSSRPSMSFLCALKTVFGSRVGLQWLNPFSRPMNYITQNDEHITFDV</sequence>
<protein>
    <recommendedName>
        <fullName evidence="4">Palmitoyltransferase</fullName>
    </recommendedName>
</protein>
<evidence type="ECO:0000256" key="1">
    <source>
        <dbReference type="SAM" id="Phobius"/>
    </source>
</evidence>
<keyword evidence="1" id="KW-0472">Membrane</keyword>
<feature type="transmembrane region" description="Helical" evidence="1">
    <location>
        <begin position="209"/>
        <end position="237"/>
    </location>
</feature>
<accession>A0A813QFK7</accession>
<dbReference type="InterPro" id="IPR039859">
    <property type="entry name" value="PFA4/ZDH16/20/ERF2-like"/>
</dbReference>
<dbReference type="PANTHER" id="PTHR12246">
    <property type="entry name" value="PALMITOYLTRANSFERASE ZDHHC16"/>
    <property type="match status" value="1"/>
</dbReference>
<dbReference type="Proteomes" id="UP000663828">
    <property type="component" value="Unassembled WGS sequence"/>
</dbReference>
<keyword evidence="3" id="KW-1185">Reference proteome</keyword>
<feature type="transmembrane region" description="Helical" evidence="1">
    <location>
        <begin position="91"/>
        <end position="112"/>
    </location>
</feature>
<evidence type="ECO:0000313" key="2">
    <source>
        <dbReference type="EMBL" id="CAF0766374.1"/>
    </source>
</evidence>
<comment type="caution">
    <text evidence="2">The sequence shown here is derived from an EMBL/GenBank/DDBJ whole genome shotgun (WGS) entry which is preliminary data.</text>
</comment>
<name>A0A813QFK7_ADIRI</name>
<feature type="transmembrane region" description="Helical" evidence="1">
    <location>
        <begin position="171"/>
        <end position="189"/>
    </location>
</feature>
<evidence type="ECO:0000313" key="3">
    <source>
        <dbReference type="Proteomes" id="UP000663828"/>
    </source>
</evidence>
<dbReference type="AlphaFoldDB" id="A0A813QFK7"/>
<feature type="transmembrane region" description="Helical" evidence="1">
    <location>
        <begin position="66"/>
        <end position="85"/>
    </location>
</feature>
<keyword evidence="1" id="KW-1133">Transmembrane helix</keyword>
<evidence type="ECO:0008006" key="4">
    <source>
        <dbReference type="Google" id="ProtNLM"/>
    </source>
</evidence>
<proteinExistence type="predicted"/>
<organism evidence="2 3">
    <name type="scientific">Adineta ricciae</name>
    <name type="common">Rotifer</name>
    <dbReference type="NCBI Taxonomy" id="249248"/>
    <lineage>
        <taxon>Eukaryota</taxon>
        <taxon>Metazoa</taxon>
        <taxon>Spiralia</taxon>
        <taxon>Gnathifera</taxon>
        <taxon>Rotifera</taxon>
        <taxon>Eurotatoria</taxon>
        <taxon>Bdelloidea</taxon>
        <taxon>Adinetida</taxon>
        <taxon>Adinetidae</taxon>
        <taxon>Adineta</taxon>
    </lineage>
</organism>
<dbReference type="GO" id="GO:0016409">
    <property type="term" value="F:palmitoyltransferase activity"/>
    <property type="evidence" value="ECO:0007669"/>
    <property type="project" value="InterPro"/>
</dbReference>
<keyword evidence="1" id="KW-0812">Transmembrane</keyword>